<dbReference type="EMBL" id="JACGWY010000001">
    <property type="protein sequence ID" value="MBA8815489.1"/>
    <property type="molecule type" value="Genomic_DNA"/>
</dbReference>
<comment type="caution">
    <text evidence="2">The sequence shown here is derived from an EMBL/GenBank/DDBJ whole genome shotgun (WGS) entry which is preliminary data.</text>
</comment>
<feature type="domain" description="HD" evidence="1">
    <location>
        <begin position="31"/>
        <end position="113"/>
    </location>
</feature>
<gene>
    <name evidence="2" type="ORF">FHX48_000541</name>
</gene>
<dbReference type="AlphaFoldDB" id="A0A7W3PL44"/>
<accession>A0A7W3PL44</accession>
<dbReference type="Pfam" id="PF01966">
    <property type="entry name" value="HD"/>
    <property type="match status" value="1"/>
</dbReference>
<dbReference type="PANTHER" id="PTHR35569">
    <property type="entry name" value="CYANAMIDE HYDRATASE DDI2-RELATED"/>
    <property type="match status" value="1"/>
</dbReference>
<dbReference type="Gene3D" id="1.10.3210.10">
    <property type="entry name" value="Hypothetical protein af1432"/>
    <property type="match status" value="1"/>
</dbReference>
<dbReference type="InterPro" id="IPR006674">
    <property type="entry name" value="HD_domain"/>
</dbReference>
<dbReference type="Proteomes" id="UP000526083">
    <property type="component" value="Unassembled WGS sequence"/>
</dbReference>
<dbReference type="SUPFAM" id="SSF109604">
    <property type="entry name" value="HD-domain/PDEase-like"/>
    <property type="match status" value="1"/>
</dbReference>
<dbReference type="PANTHER" id="PTHR35569:SF1">
    <property type="entry name" value="CYANAMIDE HYDRATASE DDI2-RELATED"/>
    <property type="match status" value="1"/>
</dbReference>
<name>A0A7W3PL44_9MICO</name>
<evidence type="ECO:0000313" key="2">
    <source>
        <dbReference type="EMBL" id="MBA8815489.1"/>
    </source>
</evidence>
<protein>
    <recommendedName>
        <fullName evidence="1">HD domain-containing protein</fullName>
    </recommendedName>
</protein>
<reference evidence="2 3" key="1">
    <citation type="submission" date="2020-07" db="EMBL/GenBank/DDBJ databases">
        <title>Sequencing the genomes of 1000 actinobacteria strains.</title>
        <authorList>
            <person name="Klenk H.-P."/>
        </authorList>
    </citation>
    <scope>NUCLEOTIDE SEQUENCE [LARGE SCALE GENOMIC DNA]</scope>
    <source>
        <strain evidence="2 3">DSM 27576</strain>
    </source>
</reference>
<sequence>MTTSIDEMLAPPTETAKRALDVAQHWCTPAVVNHCLRSWVWARALGESLELDIDLELLFVATMLHDTGVSAPFDSHTEPFERSGGAAGWTFATGAGWPRAQAERVSQIIERHMWTSVDVEDDPESYLLEAATSLDVSYAEPERWDAALLESVTLRIPRLGFASEFAAAIHEQASRKPKSNAARLDRSRRIGAGAAGWAALAAS</sequence>
<evidence type="ECO:0000259" key="1">
    <source>
        <dbReference type="Pfam" id="PF01966"/>
    </source>
</evidence>
<proteinExistence type="predicted"/>
<keyword evidence="3" id="KW-1185">Reference proteome</keyword>
<evidence type="ECO:0000313" key="3">
    <source>
        <dbReference type="Proteomes" id="UP000526083"/>
    </source>
</evidence>
<organism evidence="2 3">
    <name type="scientific">Microbacterium halimionae</name>
    <dbReference type="NCBI Taxonomy" id="1526413"/>
    <lineage>
        <taxon>Bacteria</taxon>
        <taxon>Bacillati</taxon>
        <taxon>Actinomycetota</taxon>
        <taxon>Actinomycetes</taxon>
        <taxon>Micrococcales</taxon>
        <taxon>Microbacteriaceae</taxon>
        <taxon>Microbacterium</taxon>
    </lineage>
</organism>
<dbReference type="RefSeq" id="WP_167048355.1">
    <property type="nucleotide sequence ID" value="NZ_JAAOZB010000002.1"/>
</dbReference>